<dbReference type="Proteomes" id="UP001196413">
    <property type="component" value="Unassembled WGS sequence"/>
</dbReference>
<evidence type="ECO:0000313" key="2">
    <source>
        <dbReference type="Proteomes" id="UP001196413"/>
    </source>
</evidence>
<sequence>MSDTLMQLNEMAQQQFMSTSPLFIGTSTKRNSITPNTTGLPGNGGSQYNFEHNINTIYGRYDNWHEQCELSIFLHLTFAFV</sequence>
<evidence type="ECO:0000313" key="1">
    <source>
        <dbReference type="EMBL" id="KAJ1351480.1"/>
    </source>
</evidence>
<dbReference type="EMBL" id="JAHQIW010001081">
    <property type="protein sequence ID" value="KAJ1351480.1"/>
    <property type="molecule type" value="Genomic_DNA"/>
</dbReference>
<accession>A0AAD5M3I0</accession>
<protein>
    <submittedName>
        <fullName evidence="1">Uncharacterized protein</fullName>
    </submittedName>
</protein>
<comment type="caution">
    <text evidence="1">The sequence shown here is derived from an EMBL/GenBank/DDBJ whole genome shotgun (WGS) entry which is preliminary data.</text>
</comment>
<name>A0AAD5M3I0_PARTN</name>
<dbReference type="AlphaFoldDB" id="A0AAD5M3I0"/>
<gene>
    <name evidence="1" type="ORF">KIN20_007490</name>
</gene>
<proteinExistence type="predicted"/>
<keyword evidence="2" id="KW-1185">Reference proteome</keyword>
<organism evidence="1 2">
    <name type="scientific">Parelaphostrongylus tenuis</name>
    <name type="common">Meningeal worm</name>
    <dbReference type="NCBI Taxonomy" id="148309"/>
    <lineage>
        <taxon>Eukaryota</taxon>
        <taxon>Metazoa</taxon>
        <taxon>Ecdysozoa</taxon>
        <taxon>Nematoda</taxon>
        <taxon>Chromadorea</taxon>
        <taxon>Rhabditida</taxon>
        <taxon>Rhabditina</taxon>
        <taxon>Rhabditomorpha</taxon>
        <taxon>Strongyloidea</taxon>
        <taxon>Metastrongylidae</taxon>
        <taxon>Parelaphostrongylus</taxon>
    </lineage>
</organism>
<reference evidence="1" key="1">
    <citation type="submission" date="2021-06" db="EMBL/GenBank/DDBJ databases">
        <title>Parelaphostrongylus tenuis whole genome reference sequence.</title>
        <authorList>
            <person name="Garwood T.J."/>
            <person name="Larsen P.A."/>
            <person name="Fountain-Jones N.M."/>
            <person name="Garbe J.R."/>
            <person name="Macchietto M.G."/>
            <person name="Kania S.A."/>
            <person name="Gerhold R.W."/>
            <person name="Richards J.E."/>
            <person name="Wolf T.M."/>
        </authorList>
    </citation>
    <scope>NUCLEOTIDE SEQUENCE</scope>
    <source>
        <strain evidence="1">MNPRO001-30</strain>
        <tissue evidence="1">Meninges</tissue>
    </source>
</reference>